<feature type="region of interest" description="Disordered" evidence="1">
    <location>
        <begin position="169"/>
        <end position="189"/>
    </location>
</feature>
<feature type="compositionally biased region" description="Low complexity" evidence="1">
    <location>
        <begin position="215"/>
        <end position="234"/>
    </location>
</feature>
<comment type="caution">
    <text evidence="2">The sequence shown here is derived from an EMBL/GenBank/DDBJ whole genome shotgun (WGS) entry which is preliminary data.</text>
</comment>
<evidence type="ECO:0000313" key="2">
    <source>
        <dbReference type="EMBL" id="KAF2443317.1"/>
    </source>
</evidence>
<evidence type="ECO:0000256" key="1">
    <source>
        <dbReference type="SAM" id="MobiDB-lite"/>
    </source>
</evidence>
<reference evidence="2" key="1">
    <citation type="journal article" date="2020" name="Stud. Mycol.">
        <title>101 Dothideomycetes genomes: a test case for predicting lifestyles and emergence of pathogens.</title>
        <authorList>
            <person name="Haridas S."/>
            <person name="Albert R."/>
            <person name="Binder M."/>
            <person name="Bloem J."/>
            <person name="Labutti K."/>
            <person name="Salamov A."/>
            <person name="Andreopoulos B."/>
            <person name="Baker S."/>
            <person name="Barry K."/>
            <person name="Bills G."/>
            <person name="Bluhm B."/>
            <person name="Cannon C."/>
            <person name="Castanera R."/>
            <person name="Culley D."/>
            <person name="Daum C."/>
            <person name="Ezra D."/>
            <person name="Gonzalez J."/>
            <person name="Henrissat B."/>
            <person name="Kuo A."/>
            <person name="Liang C."/>
            <person name="Lipzen A."/>
            <person name="Lutzoni F."/>
            <person name="Magnuson J."/>
            <person name="Mondo S."/>
            <person name="Nolan M."/>
            <person name="Ohm R."/>
            <person name="Pangilinan J."/>
            <person name="Park H.-J."/>
            <person name="Ramirez L."/>
            <person name="Alfaro M."/>
            <person name="Sun H."/>
            <person name="Tritt A."/>
            <person name="Yoshinaga Y."/>
            <person name="Zwiers L.-H."/>
            <person name="Turgeon B."/>
            <person name="Goodwin S."/>
            <person name="Spatafora J."/>
            <person name="Crous P."/>
            <person name="Grigoriev I."/>
        </authorList>
    </citation>
    <scope>NUCLEOTIDE SEQUENCE</scope>
    <source>
        <strain evidence="2">CBS 690.94</strain>
    </source>
</reference>
<sequence length="283" mass="30729">MCRWCIVIGVMVAISRRRLRAKVGASPRGGFRRGEKMPQSHRAGNAHRRGFWGLETWQRVLALEQRRASGERGRGTNEALFPMQLGVIWSSVGAWTRRGNANHNGDNDSKGGYFRERRLLWGWMVRPAIGRRLSGSKVLLLCVMAGAGLQARWDGVTWLISVEAGRQGKAGVQSGGLGRGRDEARRANQRAGGLAYSGWRWGAQQEQASRPAALSPSHLGSSQPPSPQSSPQCSRAPDTQTAQCSGRAGGAQQQSQPSMQGHGHGHGYDHAQRPATAAGVRRD</sequence>
<gene>
    <name evidence="2" type="ORF">P171DRAFT_494996</name>
</gene>
<accession>A0A9P4UBP0</accession>
<feature type="compositionally biased region" description="Low complexity" evidence="1">
    <location>
        <begin position="242"/>
        <end position="261"/>
    </location>
</feature>
<name>A0A9P4UBP0_9PLEO</name>
<protein>
    <submittedName>
        <fullName evidence="2">Uncharacterized protein</fullName>
    </submittedName>
</protein>
<dbReference type="EMBL" id="MU001502">
    <property type="protein sequence ID" value="KAF2443317.1"/>
    <property type="molecule type" value="Genomic_DNA"/>
</dbReference>
<keyword evidence="3" id="KW-1185">Reference proteome</keyword>
<dbReference type="AlphaFoldDB" id="A0A9P4UBP0"/>
<evidence type="ECO:0000313" key="3">
    <source>
        <dbReference type="Proteomes" id="UP000799764"/>
    </source>
</evidence>
<organism evidence="2 3">
    <name type="scientific">Karstenula rhodostoma CBS 690.94</name>
    <dbReference type="NCBI Taxonomy" id="1392251"/>
    <lineage>
        <taxon>Eukaryota</taxon>
        <taxon>Fungi</taxon>
        <taxon>Dikarya</taxon>
        <taxon>Ascomycota</taxon>
        <taxon>Pezizomycotina</taxon>
        <taxon>Dothideomycetes</taxon>
        <taxon>Pleosporomycetidae</taxon>
        <taxon>Pleosporales</taxon>
        <taxon>Massarineae</taxon>
        <taxon>Didymosphaeriaceae</taxon>
        <taxon>Karstenula</taxon>
    </lineage>
</organism>
<dbReference type="Proteomes" id="UP000799764">
    <property type="component" value="Unassembled WGS sequence"/>
</dbReference>
<feature type="region of interest" description="Disordered" evidence="1">
    <location>
        <begin position="205"/>
        <end position="283"/>
    </location>
</feature>
<proteinExistence type="predicted"/>